<dbReference type="Proteomes" id="UP000025061">
    <property type="component" value="Unassembled WGS sequence"/>
</dbReference>
<dbReference type="OrthoDB" id="582835at2"/>
<dbReference type="InterPro" id="IPR037401">
    <property type="entry name" value="SnoaL-like"/>
</dbReference>
<evidence type="ECO:0000313" key="3">
    <source>
        <dbReference type="Proteomes" id="UP000025061"/>
    </source>
</evidence>
<dbReference type="SUPFAM" id="SSF54427">
    <property type="entry name" value="NTF2-like"/>
    <property type="match status" value="1"/>
</dbReference>
<feature type="domain" description="SnoaL-like" evidence="1">
    <location>
        <begin position="6"/>
        <end position="116"/>
    </location>
</feature>
<dbReference type="InterPro" id="IPR032710">
    <property type="entry name" value="NTF2-like_dom_sf"/>
</dbReference>
<dbReference type="Gene3D" id="3.10.450.50">
    <property type="match status" value="1"/>
</dbReference>
<dbReference type="EMBL" id="ARYI01000006">
    <property type="protein sequence ID" value="KCZ94874.1"/>
    <property type="molecule type" value="Genomic_DNA"/>
</dbReference>
<proteinExistence type="predicted"/>
<accession>A0A059FW18</accession>
<protein>
    <recommendedName>
        <fullName evidence="1">SnoaL-like domain-containing protein</fullName>
    </recommendedName>
</protein>
<keyword evidence="3" id="KW-1185">Reference proteome</keyword>
<dbReference type="RefSeq" id="WP_011645094.1">
    <property type="nucleotide sequence ID" value="NZ_ARYI01000006.1"/>
</dbReference>
<dbReference type="AlphaFoldDB" id="A0A059FW18"/>
<gene>
    <name evidence="2" type="ORF">HHI_08768</name>
</gene>
<reference evidence="2 3" key="1">
    <citation type="submission" date="2013-04" db="EMBL/GenBank/DDBJ databases">
        <title>Hyphomonas hirschiana VP5 Genome Sequencing.</title>
        <authorList>
            <person name="Lai Q."/>
            <person name="Shao Z."/>
        </authorList>
    </citation>
    <scope>NUCLEOTIDE SEQUENCE [LARGE SCALE GENOMIC DNA]</scope>
    <source>
        <strain evidence="2 3">VP5</strain>
    </source>
</reference>
<dbReference type="Pfam" id="PF12680">
    <property type="entry name" value="SnoaL_2"/>
    <property type="match status" value="1"/>
</dbReference>
<evidence type="ECO:0000259" key="1">
    <source>
        <dbReference type="Pfam" id="PF12680"/>
    </source>
</evidence>
<organism evidence="2 3">
    <name type="scientific">Hyphomonas hirschiana VP5</name>
    <dbReference type="NCBI Taxonomy" id="1280951"/>
    <lineage>
        <taxon>Bacteria</taxon>
        <taxon>Pseudomonadati</taxon>
        <taxon>Pseudomonadota</taxon>
        <taxon>Alphaproteobacteria</taxon>
        <taxon>Hyphomonadales</taxon>
        <taxon>Hyphomonadaceae</taxon>
        <taxon>Hyphomonas</taxon>
    </lineage>
</organism>
<evidence type="ECO:0000313" key="2">
    <source>
        <dbReference type="EMBL" id="KCZ94874.1"/>
    </source>
</evidence>
<sequence length="123" mass="13664">MLDEIIRKYIAAYNERDIDAMLTYVTDDVVFENISNTGQSMRLEGKDMMRQVAEVSGNAFSYRRQRLINLVSGAGKAAAEIEFEGRAAVDLPTGVKAGQSVKVRGASFFEFRGPLLCRIADYS</sequence>
<dbReference type="PATRIC" id="fig|1280951.3.peg.1770"/>
<comment type="caution">
    <text evidence="2">The sequence shown here is derived from an EMBL/GenBank/DDBJ whole genome shotgun (WGS) entry which is preliminary data.</text>
</comment>
<name>A0A059FW18_9PROT</name>